<dbReference type="AlphaFoldDB" id="X1A682"/>
<comment type="caution">
    <text evidence="1">The sequence shown here is derived from an EMBL/GenBank/DDBJ whole genome shotgun (WGS) entry which is preliminary data.</text>
</comment>
<evidence type="ECO:0000313" key="1">
    <source>
        <dbReference type="EMBL" id="GAG55711.1"/>
    </source>
</evidence>
<proteinExistence type="predicted"/>
<organism evidence="1">
    <name type="scientific">marine sediment metagenome</name>
    <dbReference type="NCBI Taxonomy" id="412755"/>
    <lineage>
        <taxon>unclassified sequences</taxon>
        <taxon>metagenomes</taxon>
        <taxon>ecological metagenomes</taxon>
    </lineage>
</organism>
<feature type="non-terminal residue" evidence="1">
    <location>
        <position position="128"/>
    </location>
</feature>
<gene>
    <name evidence="1" type="ORF">S01H4_19326</name>
</gene>
<sequence>MTVNNNYAFPTGIGSEDEILIADSGGDLVWGTAATTGACSGAAGLIPFADGADDCAHDADFTWDNSGAVLTVAGTVTATELSTDTYSLPTADGTSSGDVLSTNASGTVSWVTPSASTWVGTATSALNM</sequence>
<dbReference type="EMBL" id="BART01008611">
    <property type="protein sequence ID" value="GAG55711.1"/>
    <property type="molecule type" value="Genomic_DNA"/>
</dbReference>
<accession>X1A682</accession>
<protein>
    <submittedName>
        <fullName evidence="1">Uncharacterized protein</fullName>
    </submittedName>
</protein>
<reference evidence="1" key="1">
    <citation type="journal article" date="2014" name="Front. Microbiol.">
        <title>High frequency of phylogenetically diverse reductive dehalogenase-homologous genes in deep subseafloor sedimentary metagenomes.</title>
        <authorList>
            <person name="Kawai M."/>
            <person name="Futagami T."/>
            <person name="Toyoda A."/>
            <person name="Takaki Y."/>
            <person name="Nishi S."/>
            <person name="Hori S."/>
            <person name="Arai W."/>
            <person name="Tsubouchi T."/>
            <person name="Morono Y."/>
            <person name="Uchiyama I."/>
            <person name="Ito T."/>
            <person name="Fujiyama A."/>
            <person name="Inagaki F."/>
            <person name="Takami H."/>
        </authorList>
    </citation>
    <scope>NUCLEOTIDE SEQUENCE</scope>
    <source>
        <strain evidence="1">Expedition CK06-06</strain>
    </source>
</reference>
<name>X1A682_9ZZZZ</name>